<dbReference type="Proteomes" id="UP001497602">
    <property type="component" value="Unassembled WGS sequence"/>
</dbReference>
<evidence type="ECO:0000313" key="1">
    <source>
        <dbReference type="EMBL" id="CAL2108486.1"/>
    </source>
</evidence>
<accession>A0ABP1FDR0</accession>
<gene>
    <name evidence="1" type="ORF">T190115A13A_80061</name>
</gene>
<keyword evidence="2" id="KW-1185">Reference proteome</keyword>
<proteinExistence type="predicted"/>
<name>A0ABP1FDR0_9FLAO</name>
<evidence type="ECO:0000313" key="2">
    <source>
        <dbReference type="Proteomes" id="UP001497602"/>
    </source>
</evidence>
<organism evidence="1 2">
    <name type="scientific">Tenacibaculum vairaonense</name>
    <dbReference type="NCBI Taxonomy" id="3137860"/>
    <lineage>
        <taxon>Bacteria</taxon>
        <taxon>Pseudomonadati</taxon>
        <taxon>Bacteroidota</taxon>
        <taxon>Flavobacteriia</taxon>
        <taxon>Flavobacteriales</taxon>
        <taxon>Flavobacteriaceae</taxon>
        <taxon>Tenacibaculum</taxon>
    </lineage>
</organism>
<protein>
    <recommendedName>
        <fullName evidence="3">Nif11 domain-containing protein</fullName>
    </recommendedName>
</protein>
<evidence type="ECO:0008006" key="3">
    <source>
        <dbReference type="Google" id="ProtNLM"/>
    </source>
</evidence>
<dbReference type="RefSeq" id="WP_348707165.1">
    <property type="nucleotide sequence ID" value="NZ_CAXIYA010000040.1"/>
</dbReference>
<sequence length="80" mass="9186">MENNFENLIHFLATDQNWEKFGPELALISPGNWNTVVKWATNKGFCFTAEEAQSIVKQINPETIEAIIAQDSQLKQWFNS</sequence>
<dbReference type="EMBL" id="CAXJRC010000045">
    <property type="protein sequence ID" value="CAL2108486.1"/>
    <property type="molecule type" value="Genomic_DNA"/>
</dbReference>
<comment type="caution">
    <text evidence="1">The sequence shown here is derived from an EMBL/GenBank/DDBJ whole genome shotgun (WGS) entry which is preliminary data.</text>
</comment>
<reference evidence="1 2" key="1">
    <citation type="submission" date="2024-05" db="EMBL/GenBank/DDBJ databases">
        <authorList>
            <person name="Duchaud E."/>
        </authorList>
    </citation>
    <scope>NUCLEOTIDE SEQUENCE [LARGE SCALE GENOMIC DNA]</scope>
    <source>
        <strain evidence="1">Ena-SAMPLE-TAB-13-05-2024-13:56:06:370-140305</strain>
    </source>
</reference>